<protein>
    <recommendedName>
        <fullName evidence="7">RING-type domain-containing protein</fullName>
    </recommendedName>
</protein>
<gene>
    <name evidence="5" type="ORF">N7G274_000086</name>
</gene>
<keyword evidence="2" id="KW-0863">Zinc-finger</keyword>
<organism evidence="5 6">
    <name type="scientific">Stereocaulon virgatum</name>
    <dbReference type="NCBI Taxonomy" id="373712"/>
    <lineage>
        <taxon>Eukaryota</taxon>
        <taxon>Fungi</taxon>
        <taxon>Dikarya</taxon>
        <taxon>Ascomycota</taxon>
        <taxon>Pezizomycotina</taxon>
        <taxon>Lecanoromycetes</taxon>
        <taxon>OSLEUM clade</taxon>
        <taxon>Lecanoromycetidae</taxon>
        <taxon>Lecanorales</taxon>
        <taxon>Lecanorineae</taxon>
        <taxon>Stereocaulaceae</taxon>
        <taxon>Stereocaulon</taxon>
    </lineage>
</organism>
<feature type="region of interest" description="Disordered" evidence="4">
    <location>
        <begin position="75"/>
        <end position="114"/>
    </location>
</feature>
<evidence type="ECO:0008006" key="7">
    <source>
        <dbReference type="Google" id="ProtNLM"/>
    </source>
</evidence>
<dbReference type="Proteomes" id="UP001590950">
    <property type="component" value="Unassembled WGS sequence"/>
</dbReference>
<evidence type="ECO:0000313" key="6">
    <source>
        <dbReference type="Proteomes" id="UP001590950"/>
    </source>
</evidence>
<evidence type="ECO:0000256" key="3">
    <source>
        <dbReference type="ARBA" id="ARBA00022833"/>
    </source>
</evidence>
<comment type="caution">
    <text evidence="5">The sequence shown here is derived from an EMBL/GenBank/DDBJ whole genome shotgun (WGS) entry which is preliminary data.</text>
</comment>
<evidence type="ECO:0000256" key="2">
    <source>
        <dbReference type="ARBA" id="ARBA00022771"/>
    </source>
</evidence>
<sequence length="361" mass="40676">MMASVASLLCPQQDRKRNHDQMSSESRQTPCAANHAELSNQPTESSSNSLFNFNLSPIRRSLDFRRPVMSQSRLEPRHDVIDLTEELSSPAEPTTIPTPRTNTSSSRRANRPPRFDRNIISLDEQQDQAIDLREESPEIQFLTSRPRSRSLSTSRRIATRRRPGQIPAAPTPPRIPHVAVRIAGTAAGERHQHHHHRRPRLEGLEWFRPATFVNSFNDELLSWGDFGGNSFQLPGHLDFLHPGFNYENPTRPQPPPRVTTYNPPLPAQPGYTRSPEEDQVLVCPNCDDELGVGEDDVKRQVWVVKVCGHVYCGECAKNRFVSKRNLLPSTKTKPVNTFSKCVAEGCGKPVSAKTSIIQVYL</sequence>
<dbReference type="EMBL" id="JBEFKJ010000001">
    <property type="protein sequence ID" value="KAL2048175.1"/>
    <property type="molecule type" value="Genomic_DNA"/>
</dbReference>
<feature type="compositionally biased region" description="Basic and acidic residues" evidence="4">
    <location>
        <begin position="13"/>
        <end position="22"/>
    </location>
</feature>
<dbReference type="InterPro" id="IPR017907">
    <property type="entry name" value="Znf_RING_CS"/>
</dbReference>
<reference evidence="5 6" key="1">
    <citation type="submission" date="2024-09" db="EMBL/GenBank/DDBJ databases">
        <title>Rethinking Asexuality: The Enigmatic Case of Functional Sexual Genes in Lepraria (Stereocaulaceae).</title>
        <authorList>
            <person name="Doellman M."/>
            <person name="Sun Y."/>
            <person name="Barcenas-Pena A."/>
            <person name="Lumbsch H.T."/>
            <person name="Grewe F."/>
        </authorList>
    </citation>
    <scope>NUCLEOTIDE SEQUENCE [LARGE SCALE GENOMIC DNA]</scope>
    <source>
        <strain evidence="5 6">Mercado 3170</strain>
    </source>
</reference>
<keyword evidence="6" id="KW-1185">Reference proteome</keyword>
<accession>A0ABR4ARU9</accession>
<proteinExistence type="predicted"/>
<feature type="compositionally biased region" description="Polar residues" evidence="4">
    <location>
        <begin position="23"/>
        <end position="44"/>
    </location>
</feature>
<feature type="region of interest" description="Disordered" evidence="4">
    <location>
        <begin position="1"/>
        <end position="48"/>
    </location>
</feature>
<dbReference type="InterPro" id="IPR038886">
    <property type="entry name" value="E3_SLX5/Rfp1"/>
</dbReference>
<feature type="compositionally biased region" description="Low complexity" evidence="4">
    <location>
        <begin position="93"/>
        <end position="107"/>
    </location>
</feature>
<dbReference type="PANTHER" id="PTHR28042">
    <property type="entry name" value="E3 UBIQUITIN-PROTEIN LIGASE COMPLEX SLX5-SLX8 SUBUNIT SLX5"/>
    <property type="match status" value="1"/>
</dbReference>
<evidence type="ECO:0000256" key="1">
    <source>
        <dbReference type="ARBA" id="ARBA00022723"/>
    </source>
</evidence>
<keyword evidence="3" id="KW-0862">Zinc</keyword>
<dbReference type="PANTHER" id="PTHR28042:SF1">
    <property type="entry name" value="E3 UBIQUITIN-PROTEIN LIGASE COMPLEX SLX5-SLX8 SUBUNIT SLX5"/>
    <property type="match status" value="1"/>
</dbReference>
<evidence type="ECO:0000256" key="4">
    <source>
        <dbReference type="SAM" id="MobiDB-lite"/>
    </source>
</evidence>
<keyword evidence="1" id="KW-0479">Metal-binding</keyword>
<dbReference type="PROSITE" id="PS00518">
    <property type="entry name" value="ZF_RING_1"/>
    <property type="match status" value="1"/>
</dbReference>
<name>A0ABR4ARU9_9LECA</name>
<evidence type="ECO:0000313" key="5">
    <source>
        <dbReference type="EMBL" id="KAL2048175.1"/>
    </source>
</evidence>